<gene>
    <name evidence="3" type="ORF">WDU99_14295</name>
</gene>
<comment type="caution">
    <text evidence="3">The sequence shown here is derived from an EMBL/GenBank/DDBJ whole genome shotgun (WGS) entry which is preliminary data.</text>
</comment>
<dbReference type="Pfam" id="PF13635">
    <property type="entry name" value="DUF4143"/>
    <property type="match status" value="1"/>
</dbReference>
<dbReference type="InterPro" id="IPR025420">
    <property type="entry name" value="DUF4143"/>
</dbReference>
<dbReference type="Gene3D" id="3.40.50.300">
    <property type="entry name" value="P-loop containing nucleotide triphosphate hydrolases"/>
    <property type="match status" value="1"/>
</dbReference>
<keyword evidence="4" id="KW-1185">Reference proteome</keyword>
<dbReference type="InterPro" id="IPR041682">
    <property type="entry name" value="AAA_14"/>
</dbReference>
<dbReference type="EMBL" id="JBBDGM010000014">
    <property type="protein sequence ID" value="MEJ1089483.1"/>
    <property type="molecule type" value="Genomic_DNA"/>
</dbReference>
<evidence type="ECO:0000259" key="1">
    <source>
        <dbReference type="Pfam" id="PF13173"/>
    </source>
</evidence>
<dbReference type="PANTHER" id="PTHR43566">
    <property type="entry name" value="CONSERVED PROTEIN"/>
    <property type="match status" value="1"/>
</dbReference>
<evidence type="ECO:0000313" key="3">
    <source>
        <dbReference type="EMBL" id="MEJ1089483.1"/>
    </source>
</evidence>
<accession>A0ABU8LE79</accession>
<name>A0ABU8LE79_9MICO</name>
<organism evidence="3 4">
    <name type="scientific">Microbacterium bandirmense</name>
    <dbReference type="NCBI Taxonomy" id="3122050"/>
    <lineage>
        <taxon>Bacteria</taxon>
        <taxon>Bacillati</taxon>
        <taxon>Actinomycetota</taxon>
        <taxon>Actinomycetes</taxon>
        <taxon>Micrococcales</taxon>
        <taxon>Microbacteriaceae</taxon>
        <taxon>Microbacterium</taxon>
    </lineage>
</organism>
<evidence type="ECO:0000313" key="4">
    <source>
        <dbReference type="Proteomes" id="UP001371224"/>
    </source>
</evidence>
<keyword evidence="3" id="KW-0067">ATP-binding</keyword>
<evidence type="ECO:0000259" key="2">
    <source>
        <dbReference type="Pfam" id="PF13635"/>
    </source>
</evidence>
<proteinExistence type="predicted"/>
<protein>
    <submittedName>
        <fullName evidence="3">ATP-binding protein</fullName>
    </submittedName>
</protein>
<feature type="domain" description="AAA" evidence="1">
    <location>
        <begin position="18"/>
        <end position="130"/>
    </location>
</feature>
<feature type="domain" description="DUF4143" evidence="2">
    <location>
        <begin position="173"/>
        <end position="326"/>
    </location>
</feature>
<keyword evidence="3" id="KW-0547">Nucleotide-binding</keyword>
<sequence>MITRAQSEKELADAIRRSPVVLLVGARQVGKTTLARTFVQPGAANYFDLEDPIDLARLSEPMLALQPLRGVVVIDEVQRHPDLFPVLRVLADRPGDPATFLVLGSASPDALRQSAESLAGRVEVIELPGLGAADVDDVDKVWIRGGYPRSTLAATEEDSMRWRRSYIRTLASRDLREFGLTLPAASIERFLAQLAQHQSNLWNAASTARALGIGESTARRYVDGLNDAMLVRTLKPWTVNAGKRLIRTPKVFLRDTGLLHALWGVDSEDALRRHPGIGASWESLAVDEVLRRADDAALYFWRTSNGAEVDLVLERFGSRNGFEMKRTDAPRLTSSMVSALEDSALALEHLWVLYPGNRRYSLNERATALPLGDLLSVTSIDDL</sequence>
<dbReference type="Pfam" id="PF13173">
    <property type="entry name" value="AAA_14"/>
    <property type="match status" value="1"/>
</dbReference>
<dbReference type="RefSeq" id="WP_337333129.1">
    <property type="nucleotide sequence ID" value="NZ_JBBDGM010000014.1"/>
</dbReference>
<reference evidence="3 4" key="1">
    <citation type="submission" date="2024-02" db="EMBL/GenBank/DDBJ databases">
        <authorList>
            <person name="Saticioglu I.B."/>
        </authorList>
    </citation>
    <scope>NUCLEOTIDE SEQUENCE [LARGE SCALE GENOMIC DNA]</scope>
    <source>
        <strain evidence="3 4">Mu-80</strain>
    </source>
</reference>
<dbReference type="InterPro" id="IPR027417">
    <property type="entry name" value="P-loop_NTPase"/>
</dbReference>
<dbReference type="Proteomes" id="UP001371224">
    <property type="component" value="Unassembled WGS sequence"/>
</dbReference>
<dbReference type="PANTHER" id="PTHR43566:SF2">
    <property type="entry name" value="DUF4143 DOMAIN-CONTAINING PROTEIN"/>
    <property type="match status" value="1"/>
</dbReference>
<dbReference type="GO" id="GO:0005524">
    <property type="term" value="F:ATP binding"/>
    <property type="evidence" value="ECO:0007669"/>
    <property type="project" value="UniProtKB-KW"/>
</dbReference>
<dbReference type="SUPFAM" id="SSF52540">
    <property type="entry name" value="P-loop containing nucleoside triphosphate hydrolases"/>
    <property type="match status" value="1"/>
</dbReference>